<sequence>MFAPGLTLAYRPDLGLVIARWQREVTPAELQSGYLAIRAAADEARCGQWLLDLRRREDVIEPAVNTWFGREFAPALRGRYERAARLAFLVSPLRAQQPVAAMVSAADADCQLATFMDEAAAYEWLAS</sequence>
<dbReference type="RefSeq" id="WP_382314761.1">
    <property type="nucleotide sequence ID" value="NZ_JBHUFD010000005.1"/>
</dbReference>
<keyword evidence="2" id="KW-1185">Reference proteome</keyword>
<accession>A0ABW4QXB5</accession>
<gene>
    <name evidence="1" type="ORF">ACFSDX_14580</name>
</gene>
<evidence type="ECO:0000313" key="1">
    <source>
        <dbReference type="EMBL" id="MFD1873670.1"/>
    </source>
</evidence>
<comment type="caution">
    <text evidence="1">The sequence shown here is derived from an EMBL/GenBank/DDBJ whole genome shotgun (WGS) entry which is preliminary data.</text>
</comment>
<reference evidence="2" key="1">
    <citation type="journal article" date="2019" name="Int. J. Syst. Evol. Microbiol.">
        <title>The Global Catalogue of Microorganisms (GCM) 10K type strain sequencing project: providing services to taxonomists for standard genome sequencing and annotation.</title>
        <authorList>
            <consortium name="The Broad Institute Genomics Platform"/>
            <consortium name="The Broad Institute Genome Sequencing Center for Infectious Disease"/>
            <person name="Wu L."/>
            <person name="Ma J."/>
        </authorList>
    </citation>
    <scope>NUCLEOTIDE SEQUENCE [LARGE SCALE GENOMIC DNA]</scope>
    <source>
        <strain evidence="2">CGMCC 1.15795</strain>
    </source>
</reference>
<dbReference type="EMBL" id="JBHUFD010000005">
    <property type="protein sequence ID" value="MFD1873670.1"/>
    <property type="molecule type" value="Genomic_DNA"/>
</dbReference>
<name>A0ABW4QXB5_9BACT</name>
<organism evidence="1 2">
    <name type="scientific">Hymenobacter bucti</name>
    <dbReference type="NCBI Taxonomy" id="1844114"/>
    <lineage>
        <taxon>Bacteria</taxon>
        <taxon>Pseudomonadati</taxon>
        <taxon>Bacteroidota</taxon>
        <taxon>Cytophagia</taxon>
        <taxon>Cytophagales</taxon>
        <taxon>Hymenobacteraceae</taxon>
        <taxon>Hymenobacter</taxon>
    </lineage>
</organism>
<evidence type="ECO:0008006" key="3">
    <source>
        <dbReference type="Google" id="ProtNLM"/>
    </source>
</evidence>
<dbReference type="Proteomes" id="UP001597197">
    <property type="component" value="Unassembled WGS sequence"/>
</dbReference>
<evidence type="ECO:0000313" key="2">
    <source>
        <dbReference type="Proteomes" id="UP001597197"/>
    </source>
</evidence>
<proteinExistence type="predicted"/>
<protein>
    <recommendedName>
        <fullName evidence="3">STAS/SEC14 domain-containing protein</fullName>
    </recommendedName>
</protein>